<reference evidence="11" key="1">
    <citation type="journal article" date="2019" name="Int. J. Syst. Evol. Microbiol.">
        <title>The Global Catalogue of Microorganisms (GCM) 10K type strain sequencing project: providing services to taxonomists for standard genome sequencing and annotation.</title>
        <authorList>
            <consortium name="The Broad Institute Genomics Platform"/>
            <consortium name="The Broad Institute Genome Sequencing Center for Infectious Disease"/>
            <person name="Wu L."/>
            <person name="Ma J."/>
        </authorList>
    </citation>
    <scope>NUCLEOTIDE SEQUENCE [LARGE SCALE GENOMIC DNA]</scope>
    <source>
        <strain evidence="11">CCUG 60742</strain>
    </source>
</reference>
<keyword evidence="7 8" id="KW-0119">Carbohydrate metabolism</keyword>
<dbReference type="PIRSF" id="PIRSF005096">
    <property type="entry name" value="GALM"/>
    <property type="match status" value="1"/>
</dbReference>
<dbReference type="InterPro" id="IPR011013">
    <property type="entry name" value="Gal_mutarotase_sf_dom"/>
</dbReference>
<evidence type="ECO:0000256" key="9">
    <source>
        <dbReference type="SAM" id="SignalP"/>
    </source>
</evidence>
<evidence type="ECO:0000256" key="5">
    <source>
        <dbReference type="ARBA" id="ARBA00022837"/>
    </source>
</evidence>
<evidence type="ECO:0000256" key="6">
    <source>
        <dbReference type="ARBA" id="ARBA00023235"/>
    </source>
</evidence>
<protein>
    <recommendedName>
        <fullName evidence="8">Aldose 1-epimerase</fullName>
        <ecNumber evidence="8">5.1.3.3</ecNumber>
    </recommendedName>
</protein>
<gene>
    <name evidence="10" type="ORF">ACFQZI_20575</name>
</gene>
<dbReference type="NCBIfam" id="NF008277">
    <property type="entry name" value="PRK11055.1"/>
    <property type="match status" value="1"/>
</dbReference>
<dbReference type="Pfam" id="PF01263">
    <property type="entry name" value="Aldose_epim"/>
    <property type="match status" value="1"/>
</dbReference>
<evidence type="ECO:0000256" key="3">
    <source>
        <dbReference type="ARBA" id="ARBA00006206"/>
    </source>
</evidence>
<feature type="signal peptide" evidence="9">
    <location>
        <begin position="1"/>
        <end position="21"/>
    </location>
</feature>
<keyword evidence="6 8" id="KW-0413">Isomerase</keyword>
<keyword evidence="9" id="KW-0732">Signal</keyword>
<dbReference type="SUPFAM" id="SSF74650">
    <property type="entry name" value="Galactose mutarotase-like"/>
    <property type="match status" value="1"/>
</dbReference>
<comment type="subunit">
    <text evidence="4">Monomer.</text>
</comment>
<name>A0ABW2ZM12_9SPHI</name>
<dbReference type="PROSITE" id="PS51257">
    <property type="entry name" value="PROKAR_LIPOPROTEIN"/>
    <property type="match status" value="1"/>
</dbReference>
<dbReference type="EMBL" id="JBHTIA010000026">
    <property type="protein sequence ID" value="MFD0767263.1"/>
    <property type="molecule type" value="Genomic_DNA"/>
</dbReference>
<feature type="chain" id="PRO_5046557963" description="Aldose 1-epimerase" evidence="9">
    <location>
        <begin position="22"/>
        <end position="392"/>
    </location>
</feature>
<evidence type="ECO:0000256" key="2">
    <source>
        <dbReference type="ARBA" id="ARBA00005028"/>
    </source>
</evidence>
<evidence type="ECO:0000256" key="4">
    <source>
        <dbReference type="ARBA" id="ARBA00011245"/>
    </source>
</evidence>
<evidence type="ECO:0000256" key="8">
    <source>
        <dbReference type="PIRNR" id="PIRNR005096"/>
    </source>
</evidence>
<comment type="similarity">
    <text evidence="3 8">Belongs to the aldose epimerase family.</text>
</comment>
<dbReference type="GO" id="GO:0016853">
    <property type="term" value="F:isomerase activity"/>
    <property type="evidence" value="ECO:0007669"/>
    <property type="project" value="UniProtKB-KW"/>
</dbReference>
<organism evidence="10 11">
    <name type="scientific">Mucilaginibacter lutimaris</name>
    <dbReference type="NCBI Taxonomy" id="931629"/>
    <lineage>
        <taxon>Bacteria</taxon>
        <taxon>Pseudomonadati</taxon>
        <taxon>Bacteroidota</taxon>
        <taxon>Sphingobacteriia</taxon>
        <taxon>Sphingobacteriales</taxon>
        <taxon>Sphingobacteriaceae</taxon>
        <taxon>Mucilaginibacter</taxon>
    </lineage>
</organism>
<dbReference type="Gene3D" id="2.70.98.10">
    <property type="match status" value="1"/>
</dbReference>
<proteinExistence type="inferred from homology"/>
<evidence type="ECO:0000256" key="7">
    <source>
        <dbReference type="ARBA" id="ARBA00023277"/>
    </source>
</evidence>
<dbReference type="RefSeq" id="WP_377145874.1">
    <property type="nucleotide sequence ID" value="NZ_JBHTIA010000026.1"/>
</dbReference>
<evidence type="ECO:0000313" key="10">
    <source>
        <dbReference type="EMBL" id="MFD0767263.1"/>
    </source>
</evidence>
<keyword evidence="5" id="KW-0106">Calcium</keyword>
<dbReference type="InterPro" id="IPR047215">
    <property type="entry name" value="Galactose_mutarotase-like"/>
</dbReference>
<dbReference type="InterPro" id="IPR014718">
    <property type="entry name" value="GH-type_carb-bd"/>
</dbReference>
<dbReference type="InterPro" id="IPR008183">
    <property type="entry name" value="Aldose_1/G6P_1-epimerase"/>
</dbReference>
<dbReference type="EC" id="5.1.3.3" evidence="8"/>
<sequence>MRNTFNKPTLALALAGSMLFAACDQSAKKTTSTMTDSTTSTPKLPSASAFEKTINGKQTHLYILKNKNGVEAAVTNYGGRIVSLLVPDKDGKMTDVVLGFENVDGFINSKEPYYGATIGRYGNRIAKGKFKLDGKEYTLATNNGPNTLHGGHPGFQEVVWDAKQTDSATLELSYLAKDMEGGFPGNLNVKVTYQITDDNAMKVSYSATTDKNTVVNLTNHAFFNLNGEGSGTILDHTVQIAADNYTPVDGTLIPTGKIEAVAGTPFDFTKATKIGERINTENEQLKDGKGYDHNFVLSKHDITTPIATVVGDKSGIKMEVFTEEPALQFYSGNFMQSQNVMKGGKKDDFRTSFALETQHYPDSPNQPTFPSTELKPGQTYKTQSIYKFSVVK</sequence>
<accession>A0ABW2ZM12</accession>
<evidence type="ECO:0000256" key="1">
    <source>
        <dbReference type="ARBA" id="ARBA00001913"/>
    </source>
</evidence>
<dbReference type="PANTHER" id="PTHR10091">
    <property type="entry name" value="ALDOSE-1-EPIMERASE"/>
    <property type="match status" value="1"/>
</dbReference>
<dbReference type="InterPro" id="IPR015443">
    <property type="entry name" value="Aldose_1-epimerase"/>
</dbReference>
<comment type="cofactor">
    <cofactor evidence="1">
        <name>Ca(2+)</name>
        <dbReference type="ChEBI" id="CHEBI:29108"/>
    </cofactor>
</comment>
<dbReference type="PANTHER" id="PTHR10091:SF0">
    <property type="entry name" value="GALACTOSE MUTAROTASE"/>
    <property type="match status" value="1"/>
</dbReference>
<dbReference type="CDD" id="cd09019">
    <property type="entry name" value="galactose_mutarotase_like"/>
    <property type="match status" value="1"/>
</dbReference>
<keyword evidence="11" id="KW-1185">Reference proteome</keyword>
<comment type="caution">
    <text evidence="10">The sequence shown here is derived from an EMBL/GenBank/DDBJ whole genome shotgun (WGS) entry which is preliminary data.</text>
</comment>
<comment type="catalytic activity">
    <reaction evidence="8">
        <text>alpha-D-glucose = beta-D-glucose</text>
        <dbReference type="Rhea" id="RHEA:10264"/>
        <dbReference type="ChEBI" id="CHEBI:15903"/>
        <dbReference type="ChEBI" id="CHEBI:17925"/>
        <dbReference type="EC" id="5.1.3.3"/>
    </reaction>
</comment>
<dbReference type="Proteomes" id="UP001597073">
    <property type="component" value="Unassembled WGS sequence"/>
</dbReference>
<evidence type="ECO:0000313" key="11">
    <source>
        <dbReference type="Proteomes" id="UP001597073"/>
    </source>
</evidence>
<comment type="pathway">
    <text evidence="2 8">Carbohydrate metabolism; hexose metabolism.</text>
</comment>